<dbReference type="SUPFAM" id="SSF52540">
    <property type="entry name" value="P-loop containing nucleoside triphosphate hydrolases"/>
    <property type="match status" value="1"/>
</dbReference>
<reference evidence="1 2" key="1">
    <citation type="submission" date="2021-02" db="EMBL/GenBank/DDBJ databases">
        <title>De Novo genome assembly of isolated myxobacteria.</title>
        <authorList>
            <person name="Stevens D.C."/>
        </authorList>
    </citation>
    <scope>NUCLEOTIDE SEQUENCE [LARGE SCALE GENOMIC DNA]</scope>
    <source>
        <strain evidence="2">SCPEA02</strain>
    </source>
</reference>
<dbReference type="Gene3D" id="3.40.50.300">
    <property type="entry name" value="P-loop containing nucleotide triphosphate hydrolases"/>
    <property type="match status" value="1"/>
</dbReference>
<dbReference type="Pfam" id="PF14559">
    <property type="entry name" value="TPR_19"/>
    <property type="match status" value="1"/>
</dbReference>
<evidence type="ECO:0000313" key="2">
    <source>
        <dbReference type="Proteomes" id="UP000662747"/>
    </source>
</evidence>
<protein>
    <submittedName>
        <fullName evidence="1">Tetratricopeptide repeat protein</fullName>
    </submittedName>
</protein>
<dbReference type="EMBL" id="CP071090">
    <property type="protein sequence ID" value="QSQ23036.1"/>
    <property type="molecule type" value="Genomic_DNA"/>
</dbReference>
<dbReference type="SUPFAM" id="SSF48452">
    <property type="entry name" value="TPR-like"/>
    <property type="match status" value="1"/>
</dbReference>
<organism evidence="1 2">
    <name type="scientific">Pyxidicoccus parkwayensis</name>
    <dbReference type="NCBI Taxonomy" id="2813578"/>
    <lineage>
        <taxon>Bacteria</taxon>
        <taxon>Pseudomonadati</taxon>
        <taxon>Myxococcota</taxon>
        <taxon>Myxococcia</taxon>
        <taxon>Myxococcales</taxon>
        <taxon>Cystobacterineae</taxon>
        <taxon>Myxococcaceae</taxon>
        <taxon>Pyxidicoccus</taxon>
    </lineage>
</organism>
<keyword evidence="2" id="KW-1185">Reference proteome</keyword>
<accession>A0ABX7NVS0</accession>
<dbReference type="Gene3D" id="1.25.40.10">
    <property type="entry name" value="Tetratricopeptide repeat domain"/>
    <property type="match status" value="1"/>
</dbReference>
<evidence type="ECO:0000313" key="1">
    <source>
        <dbReference type="EMBL" id="QSQ23036.1"/>
    </source>
</evidence>
<dbReference type="InterPro" id="IPR011990">
    <property type="entry name" value="TPR-like_helical_dom_sf"/>
</dbReference>
<dbReference type="InterPro" id="IPR027417">
    <property type="entry name" value="P-loop_NTPase"/>
</dbReference>
<dbReference type="Proteomes" id="UP000662747">
    <property type="component" value="Chromosome"/>
</dbReference>
<dbReference type="RefSeq" id="WP_206724612.1">
    <property type="nucleotide sequence ID" value="NZ_CP071090.1"/>
</dbReference>
<proteinExistence type="predicted"/>
<name>A0ABX7NVS0_9BACT</name>
<gene>
    <name evidence="1" type="ORF">JY651_49460</name>
</gene>
<sequence length="896" mass="99490">MIDEIGLLTGGRFEQFGYAVLRNLQPGEWVERGTTVEGAPRGYTVDTSAAGATLVGETSSELNYFDGDLEKPTKDLAHVIKLHPDVKRIWLLSSREASAGETTACANLATEFIKAHGTVDRVEILDARRIAEHIFENLDSERFVNTLVHYLPSVGRLADENAFSHRVPRYSGYLARPSEEKKALERLSSASQLVIAGISGIGKSALAARLAEILRGEFDIIIWIDARDLHDVSQLSDIEIGRHGNHQNISSLIRRYKCLLILDDAEITSQQVATMDLGRSKVVLTCQTTSDPNAIVLGDLDAGSARTLLEAGVPQPCPDKTFQRVWANVGGHPLLLVALNRLAQVEGWEAVDDCCEDAVDSVEDERHNKVCQRILLRHQAALAQELAFIKWCGTSRFDAELAEICVSSRAVKNLQKRAFLSATSAGDVRVHDIVYKSIQSVIHVLAAQAESFCRRLEHFIYSEGDREEVILRRIAYLHAPLLRQLLRENRSASFVYAVALARSGNTPLELIGDPIPTAQDIAARGDWSGREIEVRSVIEAVEALYTIASANEGAASARKSLEKNIRALEILHSSPSARGELLVDIKHHYAKMLERLGKLKEAEAEFRAILDEHPKFAAGRLQLARILAKTKRNKEALEECKLILGQDEVIAEPSLAAILLEALRLMSSIGSLDDVKSYEPLIVSALAKARDIDKSISFRLIAAVAQKMWYTMPELVLRMFGTIEWRDSVPTSDQERFDWAQAHKQAAKAIYVRDLRFREFLAAAVDVYELIEAPNAYQRVQYAEALILLERFGDANAQLESVGEPHREAFWWQRKAQALLGLGEAGLALVAINKALGMIKEQKYKAPLLHVRYLVKKALSDTSARDDLEEAIMSLSVDDKYRKQLEEELAGAAQPS</sequence>